<proteinExistence type="predicted"/>
<dbReference type="EMBL" id="BTGC01000005">
    <property type="protein sequence ID" value="GMM51381.1"/>
    <property type="molecule type" value="Genomic_DNA"/>
</dbReference>
<gene>
    <name evidence="1" type="ORF">DASB73_023390</name>
</gene>
<reference evidence="1 2" key="1">
    <citation type="journal article" date="2023" name="Elife">
        <title>Identification of key yeast species and microbe-microbe interactions impacting larval growth of Drosophila in the wild.</title>
        <authorList>
            <person name="Mure A."/>
            <person name="Sugiura Y."/>
            <person name="Maeda R."/>
            <person name="Honda K."/>
            <person name="Sakurai N."/>
            <person name="Takahashi Y."/>
            <person name="Watada M."/>
            <person name="Katoh T."/>
            <person name="Gotoh A."/>
            <person name="Gotoh Y."/>
            <person name="Taniguchi I."/>
            <person name="Nakamura K."/>
            <person name="Hayashi T."/>
            <person name="Katayama T."/>
            <person name="Uemura T."/>
            <person name="Hattori Y."/>
        </authorList>
    </citation>
    <scope>NUCLEOTIDE SEQUENCE [LARGE SCALE GENOMIC DNA]</scope>
    <source>
        <strain evidence="1 2">SB-73</strain>
    </source>
</reference>
<dbReference type="PANTHER" id="PTHR12069">
    <property type="entry name" value="DNA-DIRECTED RNA POLYMERASES III 80 KDA POLYPEPTIDE RNA POLYMERASE III SUBUNIT 5"/>
    <property type="match status" value="1"/>
</dbReference>
<dbReference type="InterPro" id="IPR006886">
    <property type="entry name" value="RNA_pol_III_Rpc5"/>
</dbReference>
<evidence type="ECO:0000313" key="2">
    <source>
        <dbReference type="Proteomes" id="UP001362899"/>
    </source>
</evidence>
<dbReference type="PANTHER" id="PTHR12069:SF0">
    <property type="entry name" value="DNA-DIRECTED RNA POLYMERASE III SUBUNIT RPC5"/>
    <property type="match status" value="1"/>
</dbReference>
<comment type="caution">
    <text evidence="1">The sequence shown here is derived from an EMBL/GenBank/DDBJ whole genome shotgun (WGS) entry which is preliminary data.</text>
</comment>
<accession>A0AAV5RJM9</accession>
<dbReference type="Proteomes" id="UP001362899">
    <property type="component" value="Unassembled WGS sequence"/>
</dbReference>
<dbReference type="Pfam" id="PF04801">
    <property type="entry name" value="RPC5"/>
    <property type="match status" value="1"/>
</dbReference>
<name>A0AAV5RJM9_STABA</name>
<dbReference type="AlphaFoldDB" id="A0AAV5RJM9"/>
<dbReference type="GO" id="GO:0042797">
    <property type="term" value="P:tRNA transcription by RNA polymerase III"/>
    <property type="evidence" value="ECO:0007669"/>
    <property type="project" value="TreeGrafter"/>
</dbReference>
<protein>
    <submittedName>
        <fullName evidence="1">Uncharacterized protein</fullName>
    </submittedName>
</protein>
<dbReference type="GO" id="GO:0005666">
    <property type="term" value="C:RNA polymerase III complex"/>
    <property type="evidence" value="ECO:0007669"/>
    <property type="project" value="TreeGrafter"/>
</dbReference>
<organism evidence="1 2">
    <name type="scientific">Starmerella bacillaris</name>
    <name type="common">Yeast</name>
    <name type="synonym">Candida zemplinina</name>
    <dbReference type="NCBI Taxonomy" id="1247836"/>
    <lineage>
        <taxon>Eukaryota</taxon>
        <taxon>Fungi</taxon>
        <taxon>Dikarya</taxon>
        <taxon>Ascomycota</taxon>
        <taxon>Saccharomycotina</taxon>
        <taxon>Dipodascomycetes</taxon>
        <taxon>Dipodascales</taxon>
        <taxon>Trichomonascaceae</taxon>
        <taxon>Starmerella</taxon>
    </lineage>
</organism>
<keyword evidence="2" id="KW-1185">Reference proteome</keyword>
<sequence length="216" mass="24342">MEEEIFVSNEADPIISEVPVYLNNNCGSNLVVVQYPTRKANIANTGNSSKISGIRLKEQSDVIEVDIENRVPTIYIDTVRQSSNLGLGQTFSGVLNKNEGKYAVGYLHNDAFYLSLVPKTGQLRPKFKIKKVEEAVVQEEKTEQPQQLRSVQMSVKSTTSEQPRCSSVLDFWRKAEKEDVVEYGTEVLDSEERDKLLGSHETETEVKTAPLELRFL</sequence>
<evidence type="ECO:0000313" key="1">
    <source>
        <dbReference type="EMBL" id="GMM51381.1"/>
    </source>
</evidence>